<protein>
    <submittedName>
        <fullName evidence="2">Uncharacterized protein</fullName>
    </submittedName>
</protein>
<reference evidence="2 3" key="1">
    <citation type="submission" date="2019-04" db="EMBL/GenBank/DDBJ databases">
        <authorList>
            <person name="Feng G."/>
            <person name="Zhang J."/>
            <person name="Zhu H."/>
        </authorList>
    </citation>
    <scope>NUCLEOTIDE SEQUENCE [LARGE SCALE GENOMIC DNA]</scope>
    <source>
        <strain evidence="2 3">JCM 31653</strain>
    </source>
</reference>
<keyword evidence="1" id="KW-0472">Membrane</keyword>
<keyword evidence="3" id="KW-1185">Reference proteome</keyword>
<dbReference type="RefSeq" id="WP_135462778.1">
    <property type="nucleotide sequence ID" value="NZ_SRLC01000001.1"/>
</dbReference>
<evidence type="ECO:0000256" key="1">
    <source>
        <dbReference type="SAM" id="Phobius"/>
    </source>
</evidence>
<dbReference type="OrthoDB" id="964423at2"/>
<feature type="transmembrane region" description="Helical" evidence="1">
    <location>
        <begin position="42"/>
        <end position="65"/>
    </location>
</feature>
<dbReference type="EMBL" id="SRLC01000001">
    <property type="protein sequence ID" value="TGE25199.1"/>
    <property type="molecule type" value="Genomic_DNA"/>
</dbReference>
<name>A0A4Z0Q703_9BACT</name>
<accession>A0A4Z0Q703</accession>
<organism evidence="2 3">
    <name type="scientific">Hymenobacter aquaticus</name>
    <dbReference type="NCBI Taxonomy" id="1867101"/>
    <lineage>
        <taxon>Bacteria</taxon>
        <taxon>Pseudomonadati</taxon>
        <taxon>Bacteroidota</taxon>
        <taxon>Cytophagia</taxon>
        <taxon>Cytophagales</taxon>
        <taxon>Hymenobacteraceae</taxon>
        <taxon>Hymenobacter</taxon>
    </lineage>
</organism>
<proteinExistence type="predicted"/>
<dbReference type="Proteomes" id="UP000297549">
    <property type="component" value="Unassembled WGS sequence"/>
</dbReference>
<evidence type="ECO:0000313" key="2">
    <source>
        <dbReference type="EMBL" id="TGE25199.1"/>
    </source>
</evidence>
<evidence type="ECO:0000313" key="3">
    <source>
        <dbReference type="Proteomes" id="UP000297549"/>
    </source>
</evidence>
<gene>
    <name evidence="2" type="ORF">E5K00_08380</name>
</gene>
<dbReference type="AlphaFoldDB" id="A0A4Z0Q703"/>
<sequence>MYPQLGHSLRHLEVRNMPASFRQLVRRCGAVSLYVMEAAGTYYLVLAYHLIAAGAELAVLNPIVVRHFIQSRQKKLS</sequence>
<keyword evidence="1" id="KW-0812">Transmembrane</keyword>
<comment type="caution">
    <text evidence="2">The sequence shown here is derived from an EMBL/GenBank/DDBJ whole genome shotgun (WGS) entry which is preliminary data.</text>
</comment>
<keyword evidence="1" id="KW-1133">Transmembrane helix</keyword>